<dbReference type="PANTHER" id="PTHR10617:SF107">
    <property type="entry name" value="ELECTRON TRANSFER FLAVOPROTEIN-UBIQUINONE OXIDOREDUCTASE, MITOCHONDRIAL"/>
    <property type="match status" value="1"/>
</dbReference>
<comment type="cofactor">
    <cofactor evidence="1 5">
        <name>FAD</name>
        <dbReference type="ChEBI" id="CHEBI:57692"/>
    </cofactor>
</comment>
<dbReference type="SUPFAM" id="SSF54373">
    <property type="entry name" value="FAD-linked reductases, C-terminal domain"/>
    <property type="match status" value="1"/>
</dbReference>
<keyword evidence="5" id="KW-0479">Metal-binding</keyword>
<evidence type="ECO:0000259" key="6">
    <source>
        <dbReference type="Pfam" id="PF21162"/>
    </source>
</evidence>
<feature type="domain" description="ETF-QO/FixC ubiquinone-binding" evidence="6">
    <location>
        <begin position="245"/>
        <end position="350"/>
    </location>
</feature>
<comment type="catalytic activity">
    <reaction evidence="5">
        <text>a ubiquinone + reduced [electron-transfer flavoprotein] = a ubiquinol + oxidized [electron-transfer flavoprotein] + H(+)</text>
        <dbReference type="Rhea" id="RHEA:24052"/>
        <dbReference type="Rhea" id="RHEA-COMP:9565"/>
        <dbReference type="Rhea" id="RHEA-COMP:9566"/>
        <dbReference type="Rhea" id="RHEA-COMP:10685"/>
        <dbReference type="Rhea" id="RHEA-COMP:10686"/>
        <dbReference type="ChEBI" id="CHEBI:15378"/>
        <dbReference type="ChEBI" id="CHEBI:16389"/>
        <dbReference type="ChEBI" id="CHEBI:17976"/>
        <dbReference type="ChEBI" id="CHEBI:57692"/>
        <dbReference type="ChEBI" id="CHEBI:58307"/>
        <dbReference type="EC" id="1.5.5.1"/>
    </reaction>
</comment>
<dbReference type="EMBL" id="KT984535">
    <property type="protein sequence ID" value="ANM86755.1"/>
    <property type="molecule type" value="mRNA"/>
</dbReference>
<keyword evidence="5" id="KW-0249">Electron transport</keyword>
<dbReference type="AlphaFoldDB" id="A0A192ZIW8"/>
<name>A0A192ZIW8_9EUKA</name>
<dbReference type="PANTHER" id="PTHR10617">
    <property type="entry name" value="ELECTRON TRANSFER FLAVOPROTEIN-UBIQUINONE OXIDOREDUCTASE"/>
    <property type="match status" value="1"/>
</dbReference>
<evidence type="ECO:0000256" key="1">
    <source>
        <dbReference type="ARBA" id="ARBA00001974"/>
    </source>
</evidence>
<keyword evidence="3 5" id="KW-0274">FAD</keyword>
<dbReference type="InterPro" id="IPR049398">
    <property type="entry name" value="ETF-QO/FixC_UQ-bd"/>
</dbReference>
<comment type="function">
    <text evidence="5">Accepts electrons from ETF and reduces ubiquinone.</text>
</comment>
<dbReference type="Gene3D" id="3.30.9.90">
    <property type="match status" value="1"/>
</dbReference>
<dbReference type="GO" id="GO:0051539">
    <property type="term" value="F:4 iron, 4 sulfur cluster binding"/>
    <property type="evidence" value="ECO:0007669"/>
    <property type="project" value="UniProtKB-UniRule"/>
</dbReference>
<keyword evidence="4 5" id="KW-0560">Oxidoreductase</keyword>
<organism evidence="7">
    <name type="scientific">Stygiella incarcerata</name>
    <dbReference type="NCBI Taxonomy" id="1712417"/>
    <lineage>
        <taxon>Eukaryota</taxon>
        <taxon>Discoba</taxon>
        <taxon>Jakobida</taxon>
        <taxon>Andalucina</taxon>
        <taxon>Stygiellidae</taxon>
        <taxon>Stygiella</taxon>
    </lineage>
</organism>
<comment type="cofactor">
    <cofactor evidence="5">
        <name>[4Fe-4S] cluster</name>
        <dbReference type="ChEBI" id="CHEBI:49883"/>
    </cofactor>
    <text evidence="5">Binds 1 [4Fe-4S] cluster.</text>
</comment>
<keyword evidence="5" id="KW-0408">Iron</keyword>
<evidence type="ECO:0000256" key="4">
    <source>
        <dbReference type="ARBA" id="ARBA00023002"/>
    </source>
</evidence>
<dbReference type="SUPFAM" id="SSF51905">
    <property type="entry name" value="FAD/NAD(P)-binding domain"/>
    <property type="match status" value="1"/>
</dbReference>
<dbReference type="Pfam" id="PF21162">
    <property type="entry name" value="ETFQO_UQ-bd"/>
    <property type="match status" value="1"/>
</dbReference>
<dbReference type="InterPro" id="IPR036188">
    <property type="entry name" value="FAD/NAD-bd_sf"/>
</dbReference>
<sequence>MLCRGVLGGRISATFVSFSRTLSDSLFSTTPATSTPTRRQANKEFDVVIVGGSFSGLSAAIRLKQEWPACSVAVLEEAAQVGRFVLSGAVLEPRALDELLPSWRTEQPSCLKQRVRNEGLYWLPSQSMRIPLPNFLSDAGQEKYVIDPFSFLQWLSQRAESMGICMFSGVSATSPIYDTTSDKEMHVKGVLASPMADRKHEKEIRFQARLQTIFADGCSGCHHSISQSIMEDHKLNDYAMDDQVYAIGLKESWRILPEKVNPGRVFHAVGWPLQPHTFGGSFMYDHGSGYVSLGIVISKDEPRSELLSVKRKRNKLGVDPFQELQRLKHHPLFRNVIEGGECVSFGRRLIPEGGFQSMPKMSFPGGLLIGDAAGMVNVFKIKGIHTSMKSGIIAADVIAKEFKDKKAQHSGSETLHSFDEAIADSWIVNEDLFPSRNVRPAFKSTRLGLYGGMLIASIEQGIFHGRLPFTLRHAPRSTENKHALCHITYPENDGVISFDYSKSMTLRAKDKYDDKKVNLGR</sequence>
<proteinExistence type="evidence at transcript level"/>
<reference evidence="7" key="1">
    <citation type="journal article" date="2016" name="Mol. Biol. Evol.">
        <title>Novel hydrogenosomes in the microaerophilic jakobid Stygiella incarcerata.</title>
        <authorList>
            <person name="Leger M.M."/>
            <person name="Eme L."/>
            <person name="Hug L.A."/>
            <person name="Roger A.J."/>
        </authorList>
    </citation>
    <scope>NUCLEOTIDE SEQUENCE</scope>
</reference>
<dbReference type="GO" id="GO:0046872">
    <property type="term" value="F:metal ion binding"/>
    <property type="evidence" value="ECO:0007669"/>
    <property type="project" value="UniProtKB-KW"/>
</dbReference>
<dbReference type="InterPro" id="IPR040156">
    <property type="entry name" value="ETF-QO"/>
</dbReference>
<evidence type="ECO:0000313" key="7">
    <source>
        <dbReference type="EMBL" id="ANM86755.1"/>
    </source>
</evidence>
<evidence type="ECO:0000256" key="3">
    <source>
        <dbReference type="ARBA" id="ARBA00022827"/>
    </source>
</evidence>
<keyword evidence="5 7" id="KW-0830">Ubiquinone</keyword>
<accession>A0A192ZIW8</accession>
<keyword evidence="2 5" id="KW-0285">Flavoprotein</keyword>
<keyword evidence="5" id="KW-0411">Iron-sulfur</keyword>
<dbReference type="GO" id="GO:0004174">
    <property type="term" value="F:electron-transferring-flavoprotein dehydrogenase activity"/>
    <property type="evidence" value="ECO:0007669"/>
    <property type="project" value="UniProtKB-UniRule"/>
</dbReference>
<gene>
    <name evidence="7" type="primary">ETFU2</name>
</gene>
<protein>
    <recommendedName>
        <fullName evidence="5">Electron transfer flavoprotein-ubiquinone oxidoreductase</fullName>
        <shortName evidence="5">ETF-QO</shortName>
        <ecNumber evidence="5">1.5.5.1</ecNumber>
    </recommendedName>
</protein>
<keyword evidence="5" id="KW-0813">Transport</keyword>
<evidence type="ECO:0000256" key="5">
    <source>
        <dbReference type="RuleBase" id="RU366068"/>
    </source>
</evidence>
<dbReference type="Gene3D" id="3.50.50.60">
    <property type="entry name" value="FAD/NAD(P)-binding domain"/>
    <property type="match status" value="1"/>
</dbReference>
<evidence type="ECO:0000256" key="2">
    <source>
        <dbReference type="ARBA" id="ARBA00022630"/>
    </source>
</evidence>
<dbReference type="EC" id="1.5.5.1" evidence="5"/>